<dbReference type="AlphaFoldDB" id="A0A7H1BL62"/>
<organism evidence="1 2">
    <name type="scientific">Streptomyces xanthii</name>
    <dbReference type="NCBI Taxonomy" id="2768069"/>
    <lineage>
        <taxon>Bacteria</taxon>
        <taxon>Bacillati</taxon>
        <taxon>Actinomycetota</taxon>
        <taxon>Actinomycetes</taxon>
        <taxon>Kitasatosporales</taxon>
        <taxon>Streptomycetaceae</taxon>
        <taxon>Streptomyces</taxon>
    </lineage>
</organism>
<evidence type="ECO:0000313" key="1">
    <source>
        <dbReference type="EMBL" id="QNS09467.1"/>
    </source>
</evidence>
<keyword evidence="1" id="KW-0614">Plasmid</keyword>
<dbReference type="EMBL" id="CP061283">
    <property type="protein sequence ID" value="QNS09467.1"/>
    <property type="molecule type" value="Genomic_DNA"/>
</dbReference>
<reference evidence="1 2" key="1">
    <citation type="submission" date="2020-09" db="EMBL/GenBank/DDBJ databases">
        <title>A novel species.</title>
        <authorList>
            <person name="Gao J."/>
        </authorList>
    </citation>
    <scope>NUCLEOTIDE SEQUENCE [LARGE SCALE GENOMIC DNA]</scope>
    <source>
        <strain evidence="1 2">CRXT-Y-14</strain>
        <plasmid evidence="1 2">unnamed2</plasmid>
    </source>
</reference>
<dbReference type="KEGG" id="sxn:IAG42_37560"/>
<sequence length="90" mass="9476">MTESRTPPKAKTAITLPQEVLDQLKARETAGEIPSVSGHIQTLLMREQEAAKVDAVLARLFPGERPGAEHLEWAAKALGVGASTGESSAA</sequence>
<keyword evidence="2" id="KW-1185">Reference proteome</keyword>
<evidence type="ECO:0000313" key="2">
    <source>
        <dbReference type="Proteomes" id="UP000516428"/>
    </source>
</evidence>
<dbReference type="RefSeq" id="WP_188342122.1">
    <property type="nucleotide sequence ID" value="NZ_CP061283.1"/>
</dbReference>
<protein>
    <submittedName>
        <fullName evidence="1">Uncharacterized protein</fullName>
    </submittedName>
</protein>
<accession>A0A7H1BL62</accession>
<proteinExistence type="predicted"/>
<geneLocation type="plasmid" evidence="1 2">
    <name>unnamed2</name>
</geneLocation>
<gene>
    <name evidence="1" type="ORF">IAG42_37560</name>
</gene>
<dbReference type="Proteomes" id="UP000516428">
    <property type="component" value="Plasmid unnamed2"/>
</dbReference>
<name>A0A7H1BL62_9ACTN</name>